<keyword evidence="2" id="KW-0808">Transferase</keyword>
<dbReference type="KEGG" id="fll:EI427_11655"/>
<dbReference type="AlphaFoldDB" id="A0A3S9P3T8"/>
<dbReference type="SUPFAM" id="SSF55729">
    <property type="entry name" value="Acyl-CoA N-acyltransferases (Nat)"/>
    <property type="match status" value="1"/>
</dbReference>
<dbReference type="Gene3D" id="3.40.630.30">
    <property type="match status" value="1"/>
</dbReference>
<proteinExistence type="predicted"/>
<dbReference type="PROSITE" id="PS51186">
    <property type="entry name" value="GNAT"/>
    <property type="match status" value="1"/>
</dbReference>
<dbReference type="CDD" id="cd04301">
    <property type="entry name" value="NAT_SF"/>
    <property type="match status" value="1"/>
</dbReference>
<dbReference type="GO" id="GO:0016747">
    <property type="term" value="F:acyltransferase activity, transferring groups other than amino-acyl groups"/>
    <property type="evidence" value="ECO:0007669"/>
    <property type="project" value="InterPro"/>
</dbReference>
<dbReference type="OrthoDB" id="5419426at2"/>
<dbReference type="Pfam" id="PF00583">
    <property type="entry name" value="Acetyltransf_1"/>
    <property type="match status" value="1"/>
</dbReference>
<gene>
    <name evidence="2" type="ORF">EI427_11655</name>
</gene>
<dbReference type="InterPro" id="IPR052777">
    <property type="entry name" value="Acetyltransferase_Enz"/>
</dbReference>
<dbReference type="PANTHER" id="PTHR43305">
    <property type="entry name" value="FAMILY N-ACETYLTRANSFERASE, PUTATIVE (AFU_ORTHOLOGUE AFUA_2G01380)-RELATED"/>
    <property type="match status" value="1"/>
</dbReference>
<evidence type="ECO:0000313" key="2">
    <source>
        <dbReference type="EMBL" id="AZQ62866.1"/>
    </source>
</evidence>
<dbReference type="InterPro" id="IPR016181">
    <property type="entry name" value="Acyl_CoA_acyltransferase"/>
</dbReference>
<dbReference type="PANTHER" id="PTHR43305:SF1">
    <property type="entry name" value="FAMILY N-ACETYLTRANSFERASE, PUTATIVE (AFU_ORTHOLOGUE AFUA_2G01380)-RELATED"/>
    <property type="match status" value="1"/>
</dbReference>
<name>A0A3S9P3T8_9BACT</name>
<sequence length="162" mass="18200">MYYMYSIRVIRPNDNVFIEKIIKGALEEHNAALPGTAYFDKQLGELSKVYAENGIEYFILEENNKVIGGAGIGKLIGADNSVCELQKIYLSREGRGKGYGQKLLNYCLTFAKDNGYTSCYLETMPELVKGVALYKRLGFKNLEAPLGNTSHHGCNIWMIKEL</sequence>
<dbReference type="InterPro" id="IPR000182">
    <property type="entry name" value="GNAT_dom"/>
</dbReference>
<accession>A0A3S9P3T8</accession>
<reference evidence="2 3" key="1">
    <citation type="submission" date="2018-12" db="EMBL/GenBank/DDBJ databases">
        <title>Flammeovirga pectinis sp. nov., isolated from the gut of the Korean scallop, Patinopecten yessoensis.</title>
        <authorList>
            <person name="Bae J.-W."/>
            <person name="Jeong Y.-S."/>
            <person name="Kang W."/>
        </authorList>
    </citation>
    <scope>NUCLEOTIDE SEQUENCE [LARGE SCALE GENOMIC DNA]</scope>
    <source>
        <strain evidence="2 3">L12M1</strain>
    </source>
</reference>
<keyword evidence="3" id="KW-1185">Reference proteome</keyword>
<evidence type="ECO:0000313" key="3">
    <source>
        <dbReference type="Proteomes" id="UP000267268"/>
    </source>
</evidence>
<organism evidence="2 3">
    <name type="scientific">Flammeovirga pectinis</name>
    <dbReference type="NCBI Taxonomy" id="2494373"/>
    <lineage>
        <taxon>Bacteria</taxon>
        <taxon>Pseudomonadati</taxon>
        <taxon>Bacteroidota</taxon>
        <taxon>Cytophagia</taxon>
        <taxon>Cytophagales</taxon>
        <taxon>Flammeovirgaceae</taxon>
        <taxon>Flammeovirga</taxon>
    </lineage>
</organism>
<evidence type="ECO:0000259" key="1">
    <source>
        <dbReference type="PROSITE" id="PS51186"/>
    </source>
</evidence>
<protein>
    <submittedName>
        <fullName evidence="2">GNAT family N-acetyltransferase</fullName>
    </submittedName>
</protein>
<feature type="domain" description="N-acetyltransferase" evidence="1">
    <location>
        <begin position="5"/>
        <end position="162"/>
    </location>
</feature>
<dbReference type="EMBL" id="CP034562">
    <property type="protein sequence ID" value="AZQ62866.1"/>
    <property type="molecule type" value="Genomic_DNA"/>
</dbReference>
<dbReference type="Proteomes" id="UP000267268">
    <property type="component" value="Chromosome 1"/>
</dbReference>